<reference evidence="1" key="1">
    <citation type="submission" date="2020-10" db="EMBL/GenBank/DDBJ databases">
        <title>Connecting structure to function with the recovery of over 1000 high-quality activated sludge metagenome-assembled genomes encoding full-length rRNA genes using long-read sequencing.</title>
        <authorList>
            <person name="Singleton C.M."/>
            <person name="Petriglieri F."/>
            <person name="Kristensen J.M."/>
            <person name="Kirkegaard R.H."/>
            <person name="Michaelsen T.Y."/>
            <person name="Andersen M.H."/>
            <person name="Karst S.M."/>
            <person name="Dueholm M.S."/>
            <person name="Nielsen P.H."/>
            <person name="Albertsen M."/>
        </authorList>
    </citation>
    <scope>NUCLEOTIDE SEQUENCE</scope>
    <source>
        <strain evidence="1">EsbW_18-Q3-R4-48_MAXAC.044</strain>
    </source>
</reference>
<proteinExistence type="predicted"/>
<dbReference type="Pfam" id="PF07793">
    <property type="entry name" value="DUF1631"/>
    <property type="match status" value="1"/>
</dbReference>
<evidence type="ECO:0000313" key="1">
    <source>
        <dbReference type="EMBL" id="MBK7423147.1"/>
    </source>
</evidence>
<dbReference type="Proteomes" id="UP000886602">
    <property type="component" value="Unassembled WGS sequence"/>
</dbReference>
<sequence length="481" mass="52040">MRQQFAAEDIFPAGFLSGNVNPAGSAGNSVFNASTLVMLNHLMERLHALEQQQVSGLSSLAPMESGGQPALRALRSKDLDVPLGKPAAIALDTLSLIFESIFAASDLPDAVKAAIGRLQIPLLKLAILDPSFFADTQHPARRLVNRMARAAIGLAQDTGRDHPVCVSLGKVADAVRSSLETGDGELSAHLEELDALIEERDQSIQANAQPYVQLVLEHEARAASRSVAQAWLIEAISHTAEPAIRRFLSEYWLRVMQCAHLDGGTTGTRWTDCDATSKELLWSVQPRQSAEERKQLLSLIPSLIRRINAGLDLLAIPAEERTPFLNACFDLQTAALRTRSGEPGAPAQPPAPEQIAPAALSSTSVMAEPSDQIIERNGIRVRYLGRPAETPSPWRSGVSTRTEGDWISFYLPDEELLCGRHCGQAASSGTVLLFNTDWGYAVAMAPSLLEQQVRDGRARIVSESALFDEAAERALGQIAPR</sequence>
<dbReference type="InterPro" id="IPR012434">
    <property type="entry name" value="DUF1631"/>
</dbReference>
<evidence type="ECO:0000313" key="2">
    <source>
        <dbReference type="Proteomes" id="UP000886602"/>
    </source>
</evidence>
<gene>
    <name evidence="1" type="ORF">IPJ48_08640</name>
</gene>
<dbReference type="EMBL" id="JADJNC010000011">
    <property type="protein sequence ID" value="MBK7423147.1"/>
    <property type="molecule type" value="Genomic_DNA"/>
</dbReference>
<protein>
    <submittedName>
        <fullName evidence="1">DUF1631 family protein</fullName>
    </submittedName>
</protein>
<dbReference type="AlphaFoldDB" id="A0A9D7FCF7"/>
<accession>A0A9D7FCF7</accession>
<organism evidence="1 2">
    <name type="scientific">Candidatus Propionivibrio dominans</name>
    <dbReference type="NCBI Taxonomy" id="2954373"/>
    <lineage>
        <taxon>Bacteria</taxon>
        <taxon>Pseudomonadati</taxon>
        <taxon>Pseudomonadota</taxon>
        <taxon>Betaproteobacteria</taxon>
        <taxon>Rhodocyclales</taxon>
        <taxon>Rhodocyclaceae</taxon>
        <taxon>Propionivibrio</taxon>
    </lineage>
</organism>
<name>A0A9D7FCF7_9RHOO</name>
<comment type="caution">
    <text evidence="1">The sequence shown here is derived from an EMBL/GenBank/DDBJ whole genome shotgun (WGS) entry which is preliminary data.</text>
</comment>